<feature type="transmembrane region" description="Helical" evidence="6">
    <location>
        <begin position="266"/>
        <end position="286"/>
    </location>
</feature>
<protein>
    <recommendedName>
        <fullName evidence="7">ABC3 transporter permease C-terminal domain-containing protein</fullName>
    </recommendedName>
</protein>
<keyword evidence="4 6" id="KW-1133">Transmembrane helix</keyword>
<evidence type="ECO:0000256" key="6">
    <source>
        <dbReference type="SAM" id="Phobius"/>
    </source>
</evidence>
<keyword evidence="2" id="KW-1003">Cell membrane</keyword>
<evidence type="ECO:0000256" key="3">
    <source>
        <dbReference type="ARBA" id="ARBA00022692"/>
    </source>
</evidence>
<sequence length="300" mass="34701">MIKDFSFRTKVFFLFCIIHIFFTTNRYNFYILEVEMMTTIRQSIVAAKYHKKLTIIYTLFFALLLFAFTLLSQLVLTQSIALRYILGKWDQIKNALPQVESTLNEQLVDSNDFVMTLYQKLFVLLIIGSIMIFFLLSTYAAHVRKEEINSMYYIGITKGQILKHLLLELLIPVVVGFSSILLLLVLFHSQFVSESITINRKFVDKYFDQPTLVFTQTEELSDLTNHKKGKALSESKPNNAILPYNRISLFEVNSAETSFRQTFSDFLLNMLILSLSAIIGALIGFYSHVTLLSYRRNLPA</sequence>
<feature type="transmembrane region" description="Helical" evidence="6">
    <location>
        <begin position="12"/>
        <end position="32"/>
    </location>
</feature>
<evidence type="ECO:0000313" key="8">
    <source>
        <dbReference type="EMBL" id="RSU11648.1"/>
    </source>
</evidence>
<dbReference type="InterPro" id="IPR003838">
    <property type="entry name" value="ABC3_permease_C"/>
</dbReference>
<dbReference type="GO" id="GO:0005886">
    <property type="term" value="C:plasma membrane"/>
    <property type="evidence" value="ECO:0007669"/>
    <property type="project" value="UniProtKB-SubCell"/>
</dbReference>
<dbReference type="Proteomes" id="UP000288028">
    <property type="component" value="Unassembled WGS sequence"/>
</dbReference>
<evidence type="ECO:0000256" key="4">
    <source>
        <dbReference type="ARBA" id="ARBA00022989"/>
    </source>
</evidence>
<keyword evidence="5 6" id="KW-0472">Membrane</keyword>
<keyword evidence="3 6" id="KW-0812">Transmembrane</keyword>
<feature type="domain" description="ABC3 transporter permease C-terminal" evidence="7">
    <location>
        <begin position="122"/>
        <end position="193"/>
    </location>
</feature>
<feature type="transmembrane region" description="Helical" evidence="6">
    <location>
        <begin position="121"/>
        <end position="143"/>
    </location>
</feature>
<gene>
    <name evidence="8" type="ORF">CBF28_11840</name>
</gene>
<evidence type="ECO:0000313" key="9">
    <source>
        <dbReference type="Proteomes" id="UP000288028"/>
    </source>
</evidence>
<organism evidence="8 9">
    <name type="scientific">Vagococcus carniphilus</name>
    <dbReference type="NCBI Taxonomy" id="218144"/>
    <lineage>
        <taxon>Bacteria</taxon>
        <taxon>Bacillati</taxon>
        <taxon>Bacillota</taxon>
        <taxon>Bacilli</taxon>
        <taxon>Lactobacillales</taxon>
        <taxon>Enterococcaceae</taxon>
        <taxon>Vagococcus</taxon>
    </lineage>
</organism>
<dbReference type="EMBL" id="NGKB01000013">
    <property type="protein sequence ID" value="RSU11648.1"/>
    <property type="molecule type" value="Genomic_DNA"/>
</dbReference>
<evidence type="ECO:0000259" key="7">
    <source>
        <dbReference type="Pfam" id="PF02687"/>
    </source>
</evidence>
<feature type="transmembrane region" description="Helical" evidence="6">
    <location>
        <begin position="164"/>
        <end position="187"/>
    </location>
</feature>
<proteinExistence type="predicted"/>
<dbReference type="AlphaFoldDB" id="A0A430AUB5"/>
<evidence type="ECO:0000256" key="5">
    <source>
        <dbReference type="ARBA" id="ARBA00023136"/>
    </source>
</evidence>
<comment type="caution">
    <text evidence="8">The sequence shown here is derived from an EMBL/GenBank/DDBJ whole genome shotgun (WGS) entry which is preliminary data.</text>
</comment>
<keyword evidence="9" id="KW-1185">Reference proteome</keyword>
<name>A0A430AUB5_9ENTE</name>
<dbReference type="Pfam" id="PF02687">
    <property type="entry name" value="FtsX"/>
    <property type="match status" value="1"/>
</dbReference>
<accession>A0A430AUB5</accession>
<evidence type="ECO:0000256" key="2">
    <source>
        <dbReference type="ARBA" id="ARBA00022475"/>
    </source>
</evidence>
<dbReference type="OrthoDB" id="10006247at2"/>
<evidence type="ECO:0000256" key="1">
    <source>
        <dbReference type="ARBA" id="ARBA00004651"/>
    </source>
</evidence>
<feature type="transmembrane region" description="Helical" evidence="6">
    <location>
        <begin position="53"/>
        <end position="76"/>
    </location>
</feature>
<reference evidence="8 9" key="1">
    <citation type="submission" date="2017-05" db="EMBL/GenBank/DDBJ databases">
        <title>Vagococcus spp. assemblies.</title>
        <authorList>
            <person name="Gulvik C.A."/>
        </authorList>
    </citation>
    <scope>NUCLEOTIDE SEQUENCE [LARGE SCALE GENOMIC DNA]</scope>
    <source>
        <strain evidence="8 9">SS1714</strain>
    </source>
</reference>
<comment type="subcellular location">
    <subcellularLocation>
        <location evidence="1">Cell membrane</location>
        <topology evidence="1">Multi-pass membrane protein</topology>
    </subcellularLocation>
</comment>